<dbReference type="AlphaFoldDB" id="A0A016WHJ5"/>
<gene>
    <name evidence="2" type="primary">Acey_s0679.g1459</name>
    <name evidence="2" type="ORF">Y032_0679g1459</name>
</gene>
<feature type="compositionally biased region" description="Polar residues" evidence="1">
    <location>
        <begin position="27"/>
        <end position="38"/>
    </location>
</feature>
<evidence type="ECO:0000313" key="3">
    <source>
        <dbReference type="Proteomes" id="UP000024635"/>
    </source>
</evidence>
<feature type="region of interest" description="Disordered" evidence="1">
    <location>
        <begin position="18"/>
        <end position="38"/>
    </location>
</feature>
<protein>
    <submittedName>
        <fullName evidence="2">Uncharacterized protein</fullName>
    </submittedName>
</protein>
<evidence type="ECO:0000313" key="2">
    <source>
        <dbReference type="EMBL" id="EYC39051.1"/>
    </source>
</evidence>
<name>A0A016WHJ5_9BILA</name>
<comment type="caution">
    <text evidence="2">The sequence shown here is derived from an EMBL/GenBank/DDBJ whole genome shotgun (WGS) entry which is preliminary data.</text>
</comment>
<reference evidence="3" key="1">
    <citation type="journal article" date="2015" name="Nat. Genet.">
        <title>The genome and transcriptome of the zoonotic hookworm Ancylostoma ceylanicum identify infection-specific gene families.</title>
        <authorList>
            <person name="Schwarz E.M."/>
            <person name="Hu Y."/>
            <person name="Antoshechkin I."/>
            <person name="Miller M.M."/>
            <person name="Sternberg P.W."/>
            <person name="Aroian R.V."/>
        </authorList>
    </citation>
    <scope>NUCLEOTIDE SEQUENCE</scope>
    <source>
        <strain evidence="3">HY135</strain>
    </source>
</reference>
<dbReference type="EMBL" id="JARK01000279">
    <property type="protein sequence ID" value="EYC39051.1"/>
    <property type="molecule type" value="Genomic_DNA"/>
</dbReference>
<accession>A0A016WHJ5</accession>
<keyword evidence="3" id="KW-1185">Reference proteome</keyword>
<organism evidence="2 3">
    <name type="scientific">Ancylostoma ceylanicum</name>
    <dbReference type="NCBI Taxonomy" id="53326"/>
    <lineage>
        <taxon>Eukaryota</taxon>
        <taxon>Metazoa</taxon>
        <taxon>Ecdysozoa</taxon>
        <taxon>Nematoda</taxon>
        <taxon>Chromadorea</taxon>
        <taxon>Rhabditida</taxon>
        <taxon>Rhabditina</taxon>
        <taxon>Rhabditomorpha</taxon>
        <taxon>Strongyloidea</taxon>
        <taxon>Ancylostomatidae</taxon>
        <taxon>Ancylostomatinae</taxon>
        <taxon>Ancylostoma</taxon>
    </lineage>
</organism>
<proteinExistence type="predicted"/>
<dbReference type="Proteomes" id="UP000024635">
    <property type="component" value="Unassembled WGS sequence"/>
</dbReference>
<sequence length="92" mass="9964">MSSSSLETLKFSEISNTKISFHGGGRSPTSPLGHSTESSTSAVELIRVLKVRPHFNSQCHCRPHARCTFLAPESLHPTLTTLSDALIFIASI</sequence>
<evidence type="ECO:0000256" key="1">
    <source>
        <dbReference type="SAM" id="MobiDB-lite"/>
    </source>
</evidence>